<accession>A0AAD3XRT7</accession>
<organism evidence="1 2">
    <name type="scientific">Nepenthes gracilis</name>
    <name type="common">Slender pitcher plant</name>
    <dbReference type="NCBI Taxonomy" id="150966"/>
    <lineage>
        <taxon>Eukaryota</taxon>
        <taxon>Viridiplantae</taxon>
        <taxon>Streptophyta</taxon>
        <taxon>Embryophyta</taxon>
        <taxon>Tracheophyta</taxon>
        <taxon>Spermatophyta</taxon>
        <taxon>Magnoliopsida</taxon>
        <taxon>eudicotyledons</taxon>
        <taxon>Gunneridae</taxon>
        <taxon>Pentapetalae</taxon>
        <taxon>Caryophyllales</taxon>
        <taxon>Nepenthaceae</taxon>
        <taxon>Nepenthes</taxon>
    </lineage>
</organism>
<sequence length="196" mass="21743">MLPVAYGGSGGGGCWPNEVGDSWQWWAKGSVVKLACNDDVEPINGRPPKNNDEPYNEPKEEGVVLEKNGCCRAKLLVEGAKKQLRLAALLVAVGILQQCLQVISIKFVGYLGELPLSSASRATSFASVSGFSVMRHSDTLRPRSRNIIRCRRFQPLDDPRPPRPRPPSMPQQIFADPELYDHLLCINYVLHITYVD</sequence>
<keyword evidence="2" id="KW-1185">Reference proteome</keyword>
<proteinExistence type="predicted"/>
<dbReference type="AlphaFoldDB" id="A0AAD3XRT7"/>
<evidence type="ECO:0000313" key="2">
    <source>
        <dbReference type="Proteomes" id="UP001279734"/>
    </source>
</evidence>
<dbReference type="EMBL" id="BSYO01000015">
    <property type="protein sequence ID" value="GMH15192.1"/>
    <property type="molecule type" value="Genomic_DNA"/>
</dbReference>
<dbReference type="Proteomes" id="UP001279734">
    <property type="component" value="Unassembled WGS sequence"/>
</dbReference>
<protein>
    <submittedName>
        <fullName evidence="1">Uncharacterized protein</fullName>
    </submittedName>
</protein>
<evidence type="ECO:0000313" key="1">
    <source>
        <dbReference type="EMBL" id="GMH15192.1"/>
    </source>
</evidence>
<gene>
    <name evidence="1" type="ORF">Nepgr_017033</name>
</gene>
<name>A0AAD3XRT7_NEPGR</name>
<comment type="caution">
    <text evidence="1">The sequence shown here is derived from an EMBL/GenBank/DDBJ whole genome shotgun (WGS) entry which is preliminary data.</text>
</comment>
<reference evidence="1" key="1">
    <citation type="submission" date="2023-05" db="EMBL/GenBank/DDBJ databases">
        <title>Nepenthes gracilis genome sequencing.</title>
        <authorList>
            <person name="Fukushima K."/>
        </authorList>
    </citation>
    <scope>NUCLEOTIDE SEQUENCE</scope>
    <source>
        <strain evidence="1">SING2019-196</strain>
    </source>
</reference>